<name>E6SJ89_THEM7</name>
<feature type="region of interest" description="Disordered" evidence="1">
    <location>
        <begin position="119"/>
        <end position="328"/>
    </location>
</feature>
<dbReference type="Proteomes" id="UP000008915">
    <property type="component" value="Chromosome"/>
</dbReference>
<organism evidence="2 3">
    <name type="scientific">Thermaerobacter marianensis (strain ATCC 700841 / DSM 12885 / JCM 10246 / 7p75a)</name>
    <dbReference type="NCBI Taxonomy" id="644966"/>
    <lineage>
        <taxon>Bacteria</taxon>
        <taxon>Bacillati</taxon>
        <taxon>Bacillota</taxon>
        <taxon>Clostridia</taxon>
        <taxon>Eubacteriales</taxon>
        <taxon>Clostridiales Family XVII. Incertae Sedis</taxon>
        <taxon>Thermaerobacter</taxon>
    </lineage>
</organism>
<feature type="compositionally biased region" description="Low complexity" evidence="1">
    <location>
        <begin position="42"/>
        <end position="63"/>
    </location>
</feature>
<accession>E6SJ89</accession>
<evidence type="ECO:0000256" key="1">
    <source>
        <dbReference type="SAM" id="MobiDB-lite"/>
    </source>
</evidence>
<sequence length="328" mass="33174">MVGCGRTAGPAVAPAPGRPGAHCRPGHVLCCCAWPEPRVRSGGTAAVTQGAAGAAKAAPRKGPGPAGPGGRPGPPVAPAAPGWGPVMPGGSHPPAPSPCRGPRLRRGVWRRAPGGRALAVSAGARGPGGQVPGTRGAAPTAGDPAAPRVRPRWAWGAAPGGRASRPGAPWARGRRAGSPVSRRQRATWPCRESPLPPASRASPRVTPPRAFRPGAAAPLSAVRRPDRDRGRPAPSLPRAGCFPGWGRGGPLGGVPVDLQEGFPGEPGTFRGRPASRVRKPARGLRRKWPARPAPPARPGRSQGPVRDKGTGRARGPGRDACPAATIPP</sequence>
<dbReference type="KEGG" id="tmr:Tmar_0903"/>
<dbReference type="EMBL" id="CP002344">
    <property type="protein sequence ID" value="ADU51017.1"/>
    <property type="molecule type" value="Genomic_DNA"/>
</dbReference>
<evidence type="ECO:0000313" key="2">
    <source>
        <dbReference type="EMBL" id="ADU51017.1"/>
    </source>
</evidence>
<evidence type="ECO:0000313" key="3">
    <source>
        <dbReference type="Proteomes" id="UP000008915"/>
    </source>
</evidence>
<feature type="compositionally biased region" description="Low complexity" evidence="1">
    <location>
        <begin position="132"/>
        <end position="179"/>
    </location>
</feature>
<feature type="region of interest" description="Disordered" evidence="1">
    <location>
        <begin position="1"/>
        <end position="20"/>
    </location>
</feature>
<keyword evidence="2" id="KW-0396">Initiation factor</keyword>
<reference evidence="2 3" key="1">
    <citation type="journal article" date="2010" name="Stand. Genomic Sci.">
        <title>Complete genome sequence of Thermaerobacter marianensis type strain (7p75a).</title>
        <authorList>
            <person name="Han C."/>
            <person name="Gu W."/>
            <person name="Zhang X."/>
            <person name="Lapidus A."/>
            <person name="Nolan M."/>
            <person name="Copeland A."/>
            <person name="Lucas S."/>
            <person name="Del Rio T.G."/>
            <person name="Tice H."/>
            <person name="Cheng J.F."/>
            <person name="Tapia R."/>
            <person name="Goodwin L."/>
            <person name="Pitluck S."/>
            <person name="Pagani I."/>
            <person name="Ivanova N."/>
            <person name="Mavromatis K."/>
            <person name="Mikhailova N."/>
            <person name="Pati A."/>
            <person name="Chen A."/>
            <person name="Palaniappan K."/>
            <person name="Land M."/>
            <person name="Hauser L."/>
            <person name="Chang Y.J."/>
            <person name="Jeffries C.D."/>
            <person name="Schneider S."/>
            <person name="Rohde M."/>
            <person name="Goker M."/>
            <person name="Pukall R."/>
            <person name="Woyke T."/>
            <person name="Bristow J."/>
            <person name="Eisen J.A."/>
            <person name="Markowitz V."/>
            <person name="Hugenholtz P."/>
            <person name="Kyrpides N.C."/>
            <person name="Klenk H.P."/>
            <person name="Detter J.C."/>
        </authorList>
    </citation>
    <scope>NUCLEOTIDE SEQUENCE [LARGE SCALE GENOMIC DNA]</scope>
    <source>
        <strain evidence="3">ATCC 700841 / DSM 12885 / JCM 10246 / 7p75a</strain>
    </source>
</reference>
<keyword evidence="2" id="KW-0648">Protein biosynthesis</keyword>
<gene>
    <name evidence="2" type="ordered locus">Tmar_0903</name>
</gene>
<feature type="compositionally biased region" description="Gly residues" evidence="1">
    <location>
        <begin position="243"/>
        <end position="252"/>
    </location>
</feature>
<dbReference type="HOGENOM" id="CLU_847118_0_0_9"/>
<keyword evidence="3" id="KW-1185">Reference proteome</keyword>
<proteinExistence type="predicted"/>
<dbReference type="AlphaFoldDB" id="E6SJ89"/>
<feature type="compositionally biased region" description="Low complexity" evidence="1">
    <location>
        <begin position="79"/>
        <end position="90"/>
    </location>
</feature>
<dbReference type="STRING" id="644966.Tmar_0903"/>
<feature type="compositionally biased region" description="Basic residues" evidence="1">
    <location>
        <begin position="273"/>
        <end position="289"/>
    </location>
</feature>
<reference evidence="3" key="2">
    <citation type="journal article" date="2010" name="Stand. Genomic Sci.">
        <title>Complete genome sequence of Thermaerobacter marianensis type strain (7p75aT).</title>
        <authorList>
            <person name="Han C."/>
            <person name="Gu W."/>
            <person name="Zhang X."/>
            <person name="Lapidus A."/>
            <person name="Nolan M."/>
            <person name="Copeland A."/>
            <person name="Lucas S."/>
            <person name="Glavina Del Rio T."/>
            <person name="Tice H."/>
            <person name="Cheng J."/>
            <person name="Tapia R."/>
            <person name="Goodwin L."/>
            <person name="Pitluck S."/>
            <person name="Pagani I."/>
            <person name="Ivanova N."/>
            <person name="Mavromatis K."/>
            <person name="Mikhailova N."/>
            <person name="Pati A."/>
            <person name="Chen A."/>
            <person name="Palaniappan K."/>
            <person name="Land M."/>
            <person name="Hauser L."/>
            <person name="Chang Y."/>
            <person name="Jeffries C."/>
            <person name="Schneider S."/>
            <person name="Rohde M."/>
            <person name="Goker M."/>
            <person name="Pukall R."/>
            <person name="Woyke T."/>
            <person name="Bristow J."/>
            <person name="Eisen J."/>
            <person name="Markowitz V."/>
            <person name="Hugenholtz P."/>
            <person name="Kyrpides N."/>
            <person name="Klenk H."/>
            <person name="Detter J."/>
        </authorList>
    </citation>
    <scope>NUCLEOTIDE SEQUENCE [LARGE SCALE GENOMIC DNA]</scope>
    <source>
        <strain evidence="3">ATCC 700841 / DSM 12885 / JCM 10246 / 7p75a</strain>
    </source>
</reference>
<feature type="region of interest" description="Disordered" evidence="1">
    <location>
        <begin position="40"/>
        <end position="106"/>
    </location>
</feature>
<dbReference type="GO" id="GO:0003743">
    <property type="term" value="F:translation initiation factor activity"/>
    <property type="evidence" value="ECO:0007669"/>
    <property type="project" value="UniProtKB-KW"/>
</dbReference>
<feature type="compositionally biased region" description="Low complexity" evidence="1">
    <location>
        <begin position="198"/>
        <end position="218"/>
    </location>
</feature>
<protein>
    <submittedName>
        <fullName evidence="2">Translation initiation factor IF-2</fullName>
    </submittedName>
</protein>